<evidence type="ECO:0000313" key="1">
    <source>
        <dbReference type="EMBL" id="AAF10196.1"/>
    </source>
</evidence>
<dbReference type="Gene3D" id="3.40.50.300">
    <property type="entry name" value="P-loop containing nucleotide triphosphate hydrolases"/>
    <property type="match status" value="1"/>
</dbReference>
<dbReference type="PATRIC" id="fig|243230.17.peg.788"/>
<dbReference type="PaxDb" id="243230-DR_0609"/>
<dbReference type="STRING" id="243230.DR_0609"/>
<protein>
    <submittedName>
        <fullName evidence="1">Uncharacterized protein</fullName>
    </submittedName>
</protein>
<keyword evidence="2" id="KW-1185">Reference proteome</keyword>
<dbReference type="PANTHER" id="PTHR37807:SF3">
    <property type="entry name" value="OS07G0160300 PROTEIN"/>
    <property type="match status" value="1"/>
</dbReference>
<dbReference type="eggNOG" id="COG0645">
    <property type="taxonomic scope" value="Bacteria"/>
</dbReference>
<evidence type="ECO:0000313" key="2">
    <source>
        <dbReference type="Proteomes" id="UP000002524"/>
    </source>
</evidence>
<name>Q9RWQ7_DEIRA</name>
<dbReference type="Proteomes" id="UP000002524">
    <property type="component" value="Chromosome 1"/>
</dbReference>
<sequence length="162" mass="16943">MAQAGAVQLHRFGQVVQQRGPGVVVPGGVVSLLGAGKIFAQVGEQGLNRRRRQEFGLPSCGAESCAFWMTYPPPMLLVLSGIPGTGKSTLARELSRRLGAVYLRVDTVEAALLNAGHAGITVEGYATAYAVAADNLALGLNVVADCVNPVAETREAWAEVAR</sequence>
<dbReference type="InterPro" id="IPR027417">
    <property type="entry name" value="P-loop_NTPase"/>
</dbReference>
<dbReference type="KEGG" id="dra:DR_0609"/>
<dbReference type="OrthoDB" id="3819922at2"/>
<dbReference type="SUPFAM" id="SSF52540">
    <property type="entry name" value="P-loop containing nucleoside triphosphate hydrolases"/>
    <property type="match status" value="1"/>
</dbReference>
<dbReference type="EnsemblBacteria" id="AAF10196">
    <property type="protein sequence ID" value="AAF10196"/>
    <property type="gene ID" value="DR_0609"/>
</dbReference>
<dbReference type="InParanoid" id="Q9RWQ7"/>
<reference evidence="1 2" key="1">
    <citation type="journal article" date="1999" name="Science">
        <title>Genome sequence of the radioresistant bacterium Deinococcus radiodurans R1.</title>
        <authorList>
            <person name="White O."/>
            <person name="Eisen J.A."/>
            <person name="Heidelberg J.F."/>
            <person name="Hickey E.K."/>
            <person name="Peterson J.D."/>
            <person name="Dodson R.J."/>
            <person name="Haft D.H."/>
            <person name="Gwinn M.L."/>
            <person name="Nelson W.C."/>
            <person name="Richardson D.L."/>
            <person name="Moffat K.S."/>
            <person name="Qin H."/>
            <person name="Jiang L."/>
            <person name="Pamphile W."/>
            <person name="Crosby M."/>
            <person name="Shen M."/>
            <person name="Vamathevan J.J."/>
            <person name="Lam P."/>
            <person name="McDonald L."/>
            <person name="Utterback T."/>
            <person name="Zalewski C."/>
            <person name="Makarova K.S."/>
            <person name="Aravind L."/>
            <person name="Daly M.J."/>
            <person name="Minton K.W."/>
            <person name="Fleischmann R.D."/>
            <person name="Ketchum K.A."/>
            <person name="Nelson K.E."/>
            <person name="Salzberg S."/>
            <person name="Smith H.O."/>
            <person name="Venter J.C."/>
            <person name="Fraser C.M."/>
        </authorList>
    </citation>
    <scope>NUCLEOTIDE SEQUENCE [LARGE SCALE GENOMIC DNA]</scope>
    <source>
        <strain evidence="2">ATCC 13939 / DSM 20539 / JCM 16871 / LMG 4051 / NBRC 15346 / NCIMB 9279 / R1 / VKM B-1422</strain>
    </source>
</reference>
<accession>Q9RWQ7</accession>
<dbReference type="EMBL" id="AE000513">
    <property type="protein sequence ID" value="AAF10196.1"/>
    <property type="molecule type" value="Genomic_DNA"/>
</dbReference>
<dbReference type="PIR" id="C75497">
    <property type="entry name" value="C75497"/>
</dbReference>
<dbReference type="PANTHER" id="PTHR37807">
    <property type="entry name" value="OS07G0160300 PROTEIN"/>
    <property type="match status" value="1"/>
</dbReference>
<proteinExistence type="predicted"/>
<dbReference type="HOGENOM" id="CLU_1632686_0_0_0"/>
<dbReference type="AlphaFoldDB" id="Q9RWQ7"/>
<organism evidence="1 2">
    <name type="scientific">Deinococcus radiodurans (strain ATCC 13939 / DSM 20539 / JCM 16871 / CCUG 27074 / LMG 4051 / NBRC 15346 / NCIMB 9279 / VKM B-1422 / R1)</name>
    <dbReference type="NCBI Taxonomy" id="243230"/>
    <lineage>
        <taxon>Bacteria</taxon>
        <taxon>Thermotogati</taxon>
        <taxon>Deinococcota</taxon>
        <taxon>Deinococci</taxon>
        <taxon>Deinococcales</taxon>
        <taxon>Deinococcaceae</taxon>
        <taxon>Deinococcus</taxon>
    </lineage>
</organism>
<dbReference type="Pfam" id="PF13671">
    <property type="entry name" value="AAA_33"/>
    <property type="match status" value="1"/>
</dbReference>
<gene>
    <name evidence="1" type="ordered locus">DR_0609</name>
</gene>